<dbReference type="Proteomes" id="UP000250744">
    <property type="component" value="Unassembled WGS sequence"/>
</dbReference>
<evidence type="ECO:0000256" key="3">
    <source>
        <dbReference type="ARBA" id="ARBA00023125"/>
    </source>
</evidence>
<keyword evidence="8" id="KW-1185">Reference proteome</keyword>
<dbReference type="PROSITE" id="PS50977">
    <property type="entry name" value="HTH_TETR_2"/>
    <property type="match status" value="1"/>
</dbReference>
<keyword evidence="1" id="KW-0678">Repressor</keyword>
<dbReference type="InterPro" id="IPR001647">
    <property type="entry name" value="HTH_TetR"/>
</dbReference>
<evidence type="ECO:0000256" key="1">
    <source>
        <dbReference type="ARBA" id="ARBA00022491"/>
    </source>
</evidence>
<name>A0A364NN10_9GAMM</name>
<evidence type="ECO:0000259" key="6">
    <source>
        <dbReference type="PROSITE" id="PS50977"/>
    </source>
</evidence>
<proteinExistence type="predicted"/>
<protein>
    <submittedName>
        <fullName evidence="7">Transcriptional regulator BetI</fullName>
    </submittedName>
</protein>
<feature type="domain" description="HTH tetR-type" evidence="6">
    <location>
        <begin position="15"/>
        <end position="75"/>
    </location>
</feature>
<sequence length="208" mass="23459">MSQVKEHNVKTSIGQIRRADLTKAAYYVMLEHGLEGTTVARVGEKAGMSHGIVNYHFKNKMELIHAVVKYANRLIGDNVAELMREAKTPRTKLTAVLKGNFDPSIFTRENARAWLMLYGQTSPSEPFLRLQRLIYSRLQSNLLYNLKALMPKESALVASQGLAVMMDGFWLQKAMEDREITSELAIHLCDIYINAMLAQSPLSEESQA</sequence>
<evidence type="ECO:0000313" key="8">
    <source>
        <dbReference type="Proteomes" id="UP000250744"/>
    </source>
</evidence>
<dbReference type="SUPFAM" id="SSF46689">
    <property type="entry name" value="Homeodomain-like"/>
    <property type="match status" value="1"/>
</dbReference>
<dbReference type="OrthoDB" id="7618612at2"/>
<dbReference type="InterPro" id="IPR009057">
    <property type="entry name" value="Homeodomain-like_sf"/>
</dbReference>
<dbReference type="SUPFAM" id="SSF48498">
    <property type="entry name" value="Tetracyclin repressor-like, C-terminal domain"/>
    <property type="match status" value="1"/>
</dbReference>
<dbReference type="GO" id="GO:0000976">
    <property type="term" value="F:transcription cis-regulatory region binding"/>
    <property type="evidence" value="ECO:0007669"/>
    <property type="project" value="TreeGrafter"/>
</dbReference>
<dbReference type="Pfam" id="PF13977">
    <property type="entry name" value="TetR_C_6"/>
    <property type="match status" value="1"/>
</dbReference>
<keyword evidence="2" id="KW-0805">Transcription regulation</keyword>
<dbReference type="EMBL" id="QKRX01000004">
    <property type="protein sequence ID" value="RAU18488.1"/>
    <property type="molecule type" value="Genomic_DNA"/>
</dbReference>
<organism evidence="7 8">
    <name type="scientific">Nitrincola tibetensis</name>
    <dbReference type="NCBI Taxonomy" id="2219697"/>
    <lineage>
        <taxon>Bacteria</taxon>
        <taxon>Pseudomonadati</taxon>
        <taxon>Pseudomonadota</taxon>
        <taxon>Gammaproteobacteria</taxon>
        <taxon>Oceanospirillales</taxon>
        <taxon>Oceanospirillaceae</taxon>
        <taxon>Nitrincola</taxon>
    </lineage>
</organism>
<evidence type="ECO:0000256" key="4">
    <source>
        <dbReference type="ARBA" id="ARBA00023163"/>
    </source>
</evidence>
<dbReference type="GO" id="GO:0003700">
    <property type="term" value="F:DNA-binding transcription factor activity"/>
    <property type="evidence" value="ECO:0007669"/>
    <property type="project" value="TreeGrafter"/>
</dbReference>
<dbReference type="Gene3D" id="1.10.357.10">
    <property type="entry name" value="Tetracycline Repressor, domain 2"/>
    <property type="match status" value="1"/>
</dbReference>
<keyword evidence="4" id="KW-0804">Transcription</keyword>
<evidence type="ECO:0000256" key="5">
    <source>
        <dbReference type="PROSITE-ProRule" id="PRU00335"/>
    </source>
</evidence>
<accession>A0A364NN10</accession>
<keyword evidence="3 5" id="KW-0238">DNA-binding</keyword>
<gene>
    <name evidence="7" type="ORF">DN062_06855</name>
</gene>
<dbReference type="PANTHER" id="PTHR30055">
    <property type="entry name" value="HTH-TYPE TRANSCRIPTIONAL REGULATOR RUTR"/>
    <property type="match status" value="1"/>
</dbReference>
<dbReference type="NCBIfam" id="NF001978">
    <property type="entry name" value="PRK00767.1"/>
    <property type="match status" value="1"/>
</dbReference>
<comment type="caution">
    <text evidence="7">The sequence shown here is derived from an EMBL/GenBank/DDBJ whole genome shotgun (WGS) entry which is preliminary data.</text>
</comment>
<evidence type="ECO:0000256" key="2">
    <source>
        <dbReference type="ARBA" id="ARBA00023015"/>
    </source>
</evidence>
<dbReference type="InterPro" id="IPR036271">
    <property type="entry name" value="Tet_transcr_reg_TetR-rel_C_sf"/>
</dbReference>
<dbReference type="AlphaFoldDB" id="A0A364NN10"/>
<dbReference type="PANTHER" id="PTHR30055:SF234">
    <property type="entry name" value="HTH-TYPE TRANSCRIPTIONAL REGULATOR BETI"/>
    <property type="match status" value="1"/>
</dbReference>
<dbReference type="InterPro" id="IPR050109">
    <property type="entry name" value="HTH-type_TetR-like_transc_reg"/>
</dbReference>
<dbReference type="Pfam" id="PF00440">
    <property type="entry name" value="TetR_N"/>
    <property type="match status" value="1"/>
</dbReference>
<feature type="DNA-binding region" description="H-T-H motif" evidence="5">
    <location>
        <begin position="38"/>
        <end position="57"/>
    </location>
</feature>
<evidence type="ECO:0000313" key="7">
    <source>
        <dbReference type="EMBL" id="RAU18488.1"/>
    </source>
</evidence>
<reference evidence="7 8" key="1">
    <citation type="submission" date="2018-06" db="EMBL/GenBank/DDBJ databases">
        <title>Nitrincola tibetense sp. nov., isolated from Lake XuguoCo on Tibetan Plateau.</title>
        <authorList>
            <person name="Xing P."/>
        </authorList>
    </citation>
    <scope>NUCLEOTIDE SEQUENCE [LARGE SCALE GENOMIC DNA]</scope>
    <source>
        <strain evidence="8">xg18</strain>
    </source>
</reference>
<dbReference type="InterPro" id="IPR039538">
    <property type="entry name" value="BetI_C"/>
</dbReference>